<reference evidence="3" key="1">
    <citation type="submission" date="2018-02" db="EMBL/GenBank/DDBJ databases">
        <authorList>
            <person name="Hausmann B."/>
        </authorList>
    </citation>
    <scope>NUCLEOTIDE SEQUENCE [LARGE SCALE GENOMIC DNA]</scope>
    <source>
        <strain evidence="3">Peat soil MAG SbA5</strain>
    </source>
</reference>
<keyword evidence="1" id="KW-0472">Membrane</keyword>
<feature type="transmembrane region" description="Helical" evidence="1">
    <location>
        <begin position="103"/>
        <end position="122"/>
    </location>
</feature>
<accession>A0A2N9LF15</accession>
<proteinExistence type="predicted"/>
<protein>
    <recommendedName>
        <fullName evidence="4">DUF2306 domain-containing protein</fullName>
    </recommendedName>
</protein>
<evidence type="ECO:0008006" key="4">
    <source>
        <dbReference type="Google" id="ProtNLM"/>
    </source>
</evidence>
<organism evidence="2 3">
    <name type="scientific">Candidatus Sulfuritelmatomonas gaucii</name>
    <dbReference type="NCBI Taxonomy" id="2043161"/>
    <lineage>
        <taxon>Bacteria</taxon>
        <taxon>Pseudomonadati</taxon>
        <taxon>Acidobacteriota</taxon>
        <taxon>Terriglobia</taxon>
        <taxon>Terriglobales</taxon>
        <taxon>Acidobacteriaceae</taxon>
        <taxon>Candidatus Sulfuritelmatomonas</taxon>
    </lineage>
</organism>
<feature type="transmembrane region" description="Helical" evidence="1">
    <location>
        <begin position="28"/>
        <end position="45"/>
    </location>
</feature>
<keyword evidence="1" id="KW-1133">Transmembrane helix</keyword>
<evidence type="ECO:0000313" key="3">
    <source>
        <dbReference type="Proteomes" id="UP000239735"/>
    </source>
</evidence>
<evidence type="ECO:0000313" key="2">
    <source>
        <dbReference type="EMBL" id="SPE21664.1"/>
    </source>
</evidence>
<dbReference type="OrthoDB" id="195502at2"/>
<feature type="transmembrane region" description="Helical" evidence="1">
    <location>
        <begin position="196"/>
        <end position="216"/>
    </location>
</feature>
<evidence type="ECO:0000256" key="1">
    <source>
        <dbReference type="SAM" id="Phobius"/>
    </source>
</evidence>
<feature type="transmembrane region" description="Helical" evidence="1">
    <location>
        <begin position="65"/>
        <end position="83"/>
    </location>
</feature>
<keyword evidence="1" id="KW-0812">Transmembrane</keyword>
<feature type="transmembrane region" description="Helical" evidence="1">
    <location>
        <begin position="134"/>
        <end position="159"/>
    </location>
</feature>
<dbReference type="AlphaFoldDB" id="A0A2N9LF15"/>
<sequence length="239" mass="27366">MKADLAETFQPTSAKAPTQRSSWLRPKYLLFAFIASMYTYVLWHNESFLINRADPEWLHIAPFKWLLLPHGLAAGCALFLAPFQFSERLRHRFAKLHRVMGRFYVGGCLVGAPIGIFIQNFNTVHLYHNDPVEFSLTIASVFQAGIWMFCTLMALAFILQRKVQLHRQWMTRSFACAIIFLEVRFVQGVFNLDFKYIEIIVWSCVAAAVPLADLVLHIQETLRTRAATAKTTRAVVQVG</sequence>
<dbReference type="EMBL" id="OKRB01000089">
    <property type="protein sequence ID" value="SPE21664.1"/>
    <property type="molecule type" value="Genomic_DNA"/>
</dbReference>
<dbReference type="Proteomes" id="UP000239735">
    <property type="component" value="Unassembled WGS sequence"/>
</dbReference>
<name>A0A2N9LF15_9BACT</name>
<dbReference type="InterPro" id="IPR018750">
    <property type="entry name" value="DUF2306_membrane"/>
</dbReference>
<dbReference type="Pfam" id="PF10067">
    <property type="entry name" value="DUF2306"/>
    <property type="match status" value="1"/>
</dbReference>
<feature type="transmembrane region" description="Helical" evidence="1">
    <location>
        <begin position="171"/>
        <end position="190"/>
    </location>
</feature>
<gene>
    <name evidence="2" type="ORF">SBA5_320036</name>
</gene>